<name>A0A6J4VVK0_9BACT</name>
<dbReference type="EMBL" id="CADCWM010001195">
    <property type="protein sequence ID" value="CAA9589647.1"/>
    <property type="molecule type" value="Genomic_DNA"/>
</dbReference>
<protein>
    <submittedName>
        <fullName evidence="2">Uncharacterized protein</fullName>
    </submittedName>
</protein>
<feature type="region of interest" description="Disordered" evidence="1">
    <location>
        <begin position="1"/>
        <end position="60"/>
    </location>
</feature>
<reference evidence="2" key="1">
    <citation type="submission" date="2020-02" db="EMBL/GenBank/DDBJ databases">
        <authorList>
            <person name="Meier V. D."/>
        </authorList>
    </citation>
    <scope>NUCLEOTIDE SEQUENCE</scope>
    <source>
        <strain evidence="2">AVDCRST_MAG88</strain>
    </source>
</reference>
<feature type="compositionally biased region" description="Basic and acidic residues" evidence="1">
    <location>
        <begin position="22"/>
        <end position="31"/>
    </location>
</feature>
<accession>A0A6J4VVK0</accession>
<evidence type="ECO:0000256" key="1">
    <source>
        <dbReference type="SAM" id="MobiDB-lite"/>
    </source>
</evidence>
<evidence type="ECO:0000313" key="2">
    <source>
        <dbReference type="EMBL" id="CAA9589647.1"/>
    </source>
</evidence>
<organism evidence="2">
    <name type="scientific">uncultured Thermomicrobiales bacterium</name>
    <dbReference type="NCBI Taxonomy" id="1645740"/>
    <lineage>
        <taxon>Bacteria</taxon>
        <taxon>Pseudomonadati</taxon>
        <taxon>Thermomicrobiota</taxon>
        <taxon>Thermomicrobia</taxon>
        <taxon>Thermomicrobiales</taxon>
        <taxon>environmental samples</taxon>
    </lineage>
</organism>
<dbReference type="AlphaFoldDB" id="A0A6J4VVK0"/>
<proteinExistence type="predicted"/>
<gene>
    <name evidence="2" type="ORF">AVDCRST_MAG88-4628</name>
</gene>
<sequence>MDLLPSPVRAGNLARSRPPPRVVDRSGEYRTHGGWVTNRAMSGSTRGGAHPGGDPDVAGA</sequence>